<dbReference type="Gene3D" id="3.30.565.10">
    <property type="entry name" value="Histidine kinase-like ATPase, C-terminal domain"/>
    <property type="match status" value="1"/>
</dbReference>
<dbReference type="PANTHER" id="PTHR43047">
    <property type="entry name" value="TWO-COMPONENT HISTIDINE PROTEIN KINASE"/>
    <property type="match status" value="1"/>
</dbReference>
<evidence type="ECO:0000256" key="5">
    <source>
        <dbReference type="PROSITE-ProRule" id="PRU00169"/>
    </source>
</evidence>
<sequence length="588" mass="68331">MSLSLQRLKASQIFAHQFLETLDAWQLGNHLFIKLRKQKSFRIMSKQIPGSAFVSLFFQLAIFSKLLQFKESFSQLIRIHLDCTKEMQYESKDGLENFNYHEDSFYNDDDQRDKLRKQIGNSESDLLSEIKEMKVQKISIEDGKIERKKTNIDLMSLISQLGRPHQSIQAKLPQPSKLLIDFQSIMINRDTQKLVIMKDNSEVRLREKTMAQNDIMDLSQIQFNTFTLNLTWFSPIEIIMEVIQMTEFQAISKGLKILLDNQIDNRIEIYSDKRRLKQVLLNLVSNALKFTQKGYIKIYMKLEVSDSMPLVHDAYEEQKEIMHDPIIPFQSESFYTEYRNIQTNREKFLRIEVEDTGIGISKQDLTNLFKLFGKLKSSLHLNQNGIGLGLTICKKITEFMGGTIDAESQINEGTKFTCKTPVEYVRKHLVRASTNEDLDFDSMEVINETLLAGIEKYSHNSSFHQNPFSSGNQSPKSDAVQYFYFKFLKAYEGCEGLDKIQENIYEPFNIVFIDQNMPKMNGIQLMTLVSKDIADGTLENYKSTQFVFCSACSQYESNDHMIYGFNCYLEKPLDIKKLERIICAFLLT</sequence>
<dbReference type="OrthoDB" id="1652966at2759"/>
<evidence type="ECO:0000313" key="9">
    <source>
        <dbReference type="Proteomes" id="UP000039865"/>
    </source>
</evidence>
<dbReference type="InterPro" id="IPR004358">
    <property type="entry name" value="Sig_transdc_His_kin-like_C"/>
</dbReference>
<protein>
    <recommendedName>
        <fullName evidence="2">histidine kinase</fullName>
        <ecNumber evidence="2">2.7.13.3</ecNumber>
    </recommendedName>
</protein>
<dbReference type="SMART" id="SM00387">
    <property type="entry name" value="HATPase_c"/>
    <property type="match status" value="1"/>
</dbReference>
<dbReference type="Pfam" id="PF02518">
    <property type="entry name" value="HATPase_c"/>
    <property type="match status" value="1"/>
</dbReference>
<dbReference type="InterPro" id="IPR036890">
    <property type="entry name" value="HATPase_C_sf"/>
</dbReference>
<dbReference type="InterPro" id="IPR001789">
    <property type="entry name" value="Sig_transdc_resp-reg_receiver"/>
</dbReference>
<dbReference type="PANTHER" id="PTHR43047:SF72">
    <property type="entry name" value="OSMOSENSING HISTIDINE PROTEIN KINASE SLN1"/>
    <property type="match status" value="1"/>
</dbReference>
<dbReference type="EC" id="2.7.13.3" evidence="2"/>
<dbReference type="PROSITE" id="PS50110">
    <property type="entry name" value="RESPONSE_REGULATORY"/>
    <property type="match status" value="1"/>
</dbReference>
<feature type="domain" description="Histidine kinase" evidence="6">
    <location>
        <begin position="156"/>
        <end position="424"/>
    </location>
</feature>
<keyword evidence="5" id="KW-0597">Phosphoprotein</keyword>
<organism evidence="8 9">
    <name type="scientific">Stylonychia lemnae</name>
    <name type="common">Ciliate</name>
    <dbReference type="NCBI Taxonomy" id="5949"/>
    <lineage>
        <taxon>Eukaryota</taxon>
        <taxon>Sar</taxon>
        <taxon>Alveolata</taxon>
        <taxon>Ciliophora</taxon>
        <taxon>Intramacronucleata</taxon>
        <taxon>Spirotrichea</taxon>
        <taxon>Stichotrichia</taxon>
        <taxon>Sporadotrichida</taxon>
        <taxon>Oxytrichidae</taxon>
        <taxon>Stylonychinae</taxon>
        <taxon>Stylonychia</taxon>
    </lineage>
</organism>
<gene>
    <name evidence="8" type="primary">Contig6270.g6710</name>
    <name evidence="8" type="ORF">STYLEM_19318</name>
</gene>
<dbReference type="InterPro" id="IPR003594">
    <property type="entry name" value="HATPase_dom"/>
</dbReference>
<evidence type="ECO:0000259" key="6">
    <source>
        <dbReference type="PROSITE" id="PS50109"/>
    </source>
</evidence>
<dbReference type="Gene3D" id="3.40.50.2300">
    <property type="match status" value="1"/>
</dbReference>
<dbReference type="PRINTS" id="PR00344">
    <property type="entry name" value="BCTRLSENSOR"/>
</dbReference>
<dbReference type="InterPro" id="IPR011006">
    <property type="entry name" value="CheY-like_superfamily"/>
</dbReference>
<dbReference type="PROSITE" id="PS50109">
    <property type="entry name" value="HIS_KIN"/>
    <property type="match status" value="1"/>
</dbReference>
<keyword evidence="4" id="KW-0418">Kinase</keyword>
<accession>A0A078BA77</accession>
<dbReference type="AlphaFoldDB" id="A0A078BA77"/>
<feature type="domain" description="Response regulatory" evidence="7">
    <location>
        <begin position="436"/>
        <end position="586"/>
    </location>
</feature>
<evidence type="ECO:0000256" key="4">
    <source>
        <dbReference type="ARBA" id="ARBA00022777"/>
    </source>
</evidence>
<reference evidence="8 9" key="1">
    <citation type="submission" date="2014-06" db="EMBL/GenBank/DDBJ databases">
        <authorList>
            <person name="Swart Estienne"/>
        </authorList>
    </citation>
    <scope>NUCLEOTIDE SEQUENCE [LARGE SCALE GENOMIC DNA]</scope>
    <source>
        <strain evidence="8 9">130c</strain>
    </source>
</reference>
<name>A0A078BA77_STYLE</name>
<evidence type="ECO:0000313" key="8">
    <source>
        <dbReference type="EMBL" id="CDW90177.1"/>
    </source>
</evidence>
<keyword evidence="3" id="KW-0808">Transferase</keyword>
<evidence type="ECO:0000256" key="1">
    <source>
        <dbReference type="ARBA" id="ARBA00000085"/>
    </source>
</evidence>
<feature type="modified residue" description="4-aspartylphosphate" evidence="5">
    <location>
        <position position="514"/>
    </location>
</feature>
<evidence type="ECO:0000259" key="7">
    <source>
        <dbReference type="PROSITE" id="PS50110"/>
    </source>
</evidence>
<comment type="catalytic activity">
    <reaction evidence="1">
        <text>ATP + protein L-histidine = ADP + protein N-phospho-L-histidine.</text>
        <dbReference type="EC" id="2.7.13.3"/>
    </reaction>
</comment>
<evidence type="ECO:0000256" key="2">
    <source>
        <dbReference type="ARBA" id="ARBA00012438"/>
    </source>
</evidence>
<dbReference type="InterPro" id="IPR005467">
    <property type="entry name" value="His_kinase_dom"/>
</dbReference>
<dbReference type="GO" id="GO:0000155">
    <property type="term" value="F:phosphorelay sensor kinase activity"/>
    <property type="evidence" value="ECO:0007669"/>
    <property type="project" value="TreeGrafter"/>
</dbReference>
<evidence type="ECO:0000256" key="3">
    <source>
        <dbReference type="ARBA" id="ARBA00022679"/>
    </source>
</evidence>
<dbReference type="EMBL" id="CCKQ01018228">
    <property type="protein sequence ID" value="CDW90177.1"/>
    <property type="molecule type" value="Genomic_DNA"/>
</dbReference>
<dbReference type="GO" id="GO:0009927">
    <property type="term" value="F:histidine phosphotransfer kinase activity"/>
    <property type="evidence" value="ECO:0007669"/>
    <property type="project" value="TreeGrafter"/>
</dbReference>
<dbReference type="InParanoid" id="A0A078BA77"/>
<dbReference type="GO" id="GO:0005886">
    <property type="term" value="C:plasma membrane"/>
    <property type="evidence" value="ECO:0007669"/>
    <property type="project" value="TreeGrafter"/>
</dbReference>
<dbReference type="SUPFAM" id="SSF55874">
    <property type="entry name" value="ATPase domain of HSP90 chaperone/DNA topoisomerase II/histidine kinase"/>
    <property type="match status" value="1"/>
</dbReference>
<dbReference type="Proteomes" id="UP000039865">
    <property type="component" value="Unassembled WGS sequence"/>
</dbReference>
<keyword evidence="9" id="KW-1185">Reference proteome</keyword>
<proteinExistence type="predicted"/>
<dbReference type="SUPFAM" id="SSF52172">
    <property type="entry name" value="CheY-like"/>
    <property type="match status" value="1"/>
</dbReference>